<feature type="coiled-coil region" evidence="5">
    <location>
        <begin position="23"/>
        <end position="50"/>
    </location>
</feature>
<evidence type="ECO:0000313" key="7">
    <source>
        <dbReference type="EMBL" id="PIC26263.1"/>
    </source>
</evidence>
<comment type="caution">
    <text evidence="7">The sequence shown here is derived from an EMBL/GenBank/DDBJ whole genome shotgun (WGS) entry which is preliminary data.</text>
</comment>
<dbReference type="PANTHER" id="PTHR45742">
    <property type="entry name" value="COMPLEMENT COMPONENT C6"/>
    <property type="match status" value="1"/>
</dbReference>
<feature type="region of interest" description="Disordered" evidence="6">
    <location>
        <begin position="1"/>
        <end position="23"/>
    </location>
</feature>
<evidence type="ECO:0000256" key="3">
    <source>
        <dbReference type="ARBA" id="ARBA00022852"/>
    </source>
</evidence>
<evidence type="ECO:0000256" key="4">
    <source>
        <dbReference type="ARBA" id="ARBA00023157"/>
    </source>
</evidence>
<reference evidence="8" key="1">
    <citation type="submission" date="2017-10" db="EMBL/GenBank/DDBJ databases">
        <title>Rapid genome shrinkage in a self-fertile nematode reveals novel sperm competition proteins.</title>
        <authorList>
            <person name="Yin D."/>
            <person name="Schwarz E.M."/>
            <person name="Thomas C.G."/>
            <person name="Felde R.L."/>
            <person name="Korf I.F."/>
            <person name="Cutter A.D."/>
            <person name="Schartner C.M."/>
            <person name="Ralston E.J."/>
            <person name="Meyer B.J."/>
            <person name="Haag E.S."/>
        </authorList>
    </citation>
    <scope>NUCLEOTIDE SEQUENCE [LARGE SCALE GENOMIC DNA]</scope>
    <source>
        <strain evidence="8">JU1422</strain>
    </source>
</reference>
<organism evidence="7 8">
    <name type="scientific">Caenorhabditis nigoni</name>
    <dbReference type="NCBI Taxonomy" id="1611254"/>
    <lineage>
        <taxon>Eukaryota</taxon>
        <taxon>Metazoa</taxon>
        <taxon>Ecdysozoa</taxon>
        <taxon>Nematoda</taxon>
        <taxon>Chromadorea</taxon>
        <taxon>Rhabditida</taxon>
        <taxon>Rhabditina</taxon>
        <taxon>Rhabditomorpha</taxon>
        <taxon>Rhabditoidea</taxon>
        <taxon>Rhabditidae</taxon>
        <taxon>Peloderinae</taxon>
        <taxon>Caenorhabditis</taxon>
    </lineage>
</organism>
<accession>A0A2G5TGD5</accession>
<dbReference type="EMBL" id="PDUG01000005">
    <property type="protein sequence ID" value="PIC26263.1"/>
    <property type="molecule type" value="Genomic_DNA"/>
</dbReference>
<keyword evidence="3" id="KW-0204">Cytolysis</keyword>
<dbReference type="STRING" id="1611254.A0A2G5TGD5"/>
<evidence type="ECO:0000256" key="6">
    <source>
        <dbReference type="SAM" id="MobiDB-lite"/>
    </source>
</evidence>
<sequence length="265" mass="30152">MFVLHPRQEESIEPHPTWSSDKDRRVYEENRELEARIAALRNKVEMNRKILATMKIPDGVESTTEKPSKPSKEVMLEGDTARALSWMINDMERLVDDKVKTEVTDQLPVEKVAEEAAGFRLGEADESDATTTTASPFPFPIPEDGFALIRSKRSSSKSSPYKNGKKILWTSWSEWTKCQCGKQSRKRKCLKYLGSKSAYDDQKFIPIDQTTNDIEFGEPAEFPETIEEPAPVGSEEDIETSNRVKRSLKCVPPQIEVRSCYSPRC</sequence>
<keyword evidence="5" id="KW-0175">Coiled coil</keyword>
<dbReference type="OrthoDB" id="5855801at2759"/>
<dbReference type="GO" id="GO:0031640">
    <property type="term" value="P:killing of cells of another organism"/>
    <property type="evidence" value="ECO:0007669"/>
    <property type="project" value="UniProtKB-KW"/>
</dbReference>
<proteinExistence type="predicted"/>
<keyword evidence="4" id="KW-1015">Disulfide bond</keyword>
<keyword evidence="2" id="KW-0964">Secreted</keyword>
<dbReference type="PANTHER" id="PTHR45742:SF8">
    <property type="entry name" value="FLOCCULATION PROTEIN FLO11"/>
    <property type="match status" value="1"/>
</dbReference>
<evidence type="ECO:0000313" key="8">
    <source>
        <dbReference type="Proteomes" id="UP000230233"/>
    </source>
</evidence>
<gene>
    <name evidence="7" type="primary">Cnig_chr_V.g18885</name>
    <name evidence="7" type="ORF">B9Z55_018885</name>
</gene>
<feature type="compositionally biased region" description="Basic and acidic residues" evidence="6">
    <location>
        <begin position="1"/>
        <end position="13"/>
    </location>
</feature>
<evidence type="ECO:0000256" key="1">
    <source>
        <dbReference type="ARBA" id="ARBA00004613"/>
    </source>
</evidence>
<evidence type="ECO:0000256" key="5">
    <source>
        <dbReference type="SAM" id="Coils"/>
    </source>
</evidence>
<dbReference type="AlphaFoldDB" id="A0A2G5TGD5"/>
<protein>
    <submittedName>
        <fullName evidence="7">Uncharacterized protein</fullName>
    </submittedName>
</protein>
<dbReference type="GO" id="GO:0005576">
    <property type="term" value="C:extracellular region"/>
    <property type="evidence" value="ECO:0007669"/>
    <property type="project" value="UniProtKB-SubCell"/>
</dbReference>
<keyword evidence="8" id="KW-1185">Reference proteome</keyword>
<name>A0A2G5TGD5_9PELO</name>
<comment type="subcellular location">
    <subcellularLocation>
        <location evidence="1">Secreted</location>
    </subcellularLocation>
</comment>
<evidence type="ECO:0000256" key="2">
    <source>
        <dbReference type="ARBA" id="ARBA00022525"/>
    </source>
</evidence>
<dbReference type="Proteomes" id="UP000230233">
    <property type="component" value="Chromosome V"/>
</dbReference>